<feature type="non-terminal residue" evidence="2">
    <location>
        <position position="112"/>
    </location>
</feature>
<evidence type="ECO:0000313" key="2">
    <source>
        <dbReference type="EMBL" id="VAW76930.1"/>
    </source>
</evidence>
<organism evidence="2">
    <name type="scientific">hydrothermal vent metagenome</name>
    <dbReference type="NCBI Taxonomy" id="652676"/>
    <lineage>
        <taxon>unclassified sequences</taxon>
        <taxon>metagenomes</taxon>
        <taxon>ecological metagenomes</taxon>
    </lineage>
</organism>
<dbReference type="SUPFAM" id="SSF51069">
    <property type="entry name" value="Carbonic anhydrase"/>
    <property type="match status" value="1"/>
</dbReference>
<dbReference type="EMBL" id="UOFL01000116">
    <property type="protein sequence ID" value="VAW76930.1"/>
    <property type="molecule type" value="Genomic_DNA"/>
</dbReference>
<accession>A0A3B0YJM0</accession>
<dbReference type="Gene3D" id="3.10.200.10">
    <property type="entry name" value="Alpha carbonic anhydrase"/>
    <property type="match status" value="1"/>
</dbReference>
<sequence length="112" mass="12315">MDLKSSLTISTIVLSGLIFSACSGKNTHDIKHDTTVNKKTHSAKWSYSGNTGPAHWGTLNPNYHACKAGQSQSPVNIYKTRKGKMPNLKFNYKPTTLNVHNNGHTLQLDYAA</sequence>
<feature type="domain" description="Alpha-carbonic anhydrase" evidence="1">
    <location>
        <begin position="43"/>
        <end position="112"/>
    </location>
</feature>
<dbReference type="PROSITE" id="PS51257">
    <property type="entry name" value="PROKAR_LIPOPROTEIN"/>
    <property type="match status" value="1"/>
</dbReference>
<dbReference type="InterPro" id="IPR001148">
    <property type="entry name" value="CA_dom"/>
</dbReference>
<dbReference type="PROSITE" id="PS51144">
    <property type="entry name" value="ALPHA_CA_2"/>
    <property type="match status" value="1"/>
</dbReference>
<name>A0A3B0YJM0_9ZZZZ</name>
<protein>
    <recommendedName>
        <fullName evidence="1">Alpha-carbonic anhydrase domain-containing protein</fullName>
    </recommendedName>
</protein>
<dbReference type="InterPro" id="IPR036398">
    <property type="entry name" value="CA_dom_sf"/>
</dbReference>
<reference evidence="2" key="1">
    <citation type="submission" date="2018-06" db="EMBL/GenBank/DDBJ databases">
        <authorList>
            <person name="Zhirakovskaya E."/>
        </authorList>
    </citation>
    <scope>NUCLEOTIDE SEQUENCE</scope>
</reference>
<gene>
    <name evidence="2" type="ORF">MNBD_GAMMA12-1085</name>
</gene>
<proteinExistence type="predicted"/>
<dbReference type="Pfam" id="PF00194">
    <property type="entry name" value="Carb_anhydrase"/>
    <property type="match status" value="1"/>
</dbReference>
<evidence type="ECO:0000259" key="1">
    <source>
        <dbReference type="PROSITE" id="PS51144"/>
    </source>
</evidence>
<dbReference type="AlphaFoldDB" id="A0A3B0YJM0"/>